<dbReference type="Proteomes" id="UP000095210">
    <property type="component" value="Chromosome"/>
</dbReference>
<dbReference type="InterPro" id="IPR036291">
    <property type="entry name" value="NAD(P)-bd_dom_sf"/>
</dbReference>
<proteinExistence type="inferred from homology"/>
<dbReference type="Pfam" id="PF02894">
    <property type="entry name" value="GFO_IDH_MocA_C"/>
    <property type="match status" value="1"/>
</dbReference>
<dbReference type="InterPro" id="IPR051450">
    <property type="entry name" value="Gfo/Idh/MocA_Oxidoreductases"/>
</dbReference>
<dbReference type="AlphaFoldDB" id="A0AAC9HSN7"/>
<dbReference type="InterPro" id="IPR004104">
    <property type="entry name" value="Gfo/Idh/MocA-like_OxRdtase_C"/>
</dbReference>
<dbReference type="EMBL" id="CP014859">
    <property type="protein sequence ID" value="AOS64947.1"/>
    <property type="molecule type" value="Genomic_DNA"/>
</dbReference>
<dbReference type="SUPFAM" id="SSF55347">
    <property type="entry name" value="Glyceraldehyde-3-phosphate dehydrogenase-like, C-terminal domain"/>
    <property type="match status" value="1"/>
</dbReference>
<organism evidence="4 5">
    <name type="scientific">Actinoalloteichus hymeniacidonis</name>
    <dbReference type="NCBI Taxonomy" id="340345"/>
    <lineage>
        <taxon>Bacteria</taxon>
        <taxon>Bacillati</taxon>
        <taxon>Actinomycetota</taxon>
        <taxon>Actinomycetes</taxon>
        <taxon>Pseudonocardiales</taxon>
        <taxon>Pseudonocardiaceae</taxon>
        <taxon>Actinoalloteichus</taxon>
    </lineage>
</organism>
<sequence>MSEDSTPVRYAVVGLGSRAEMYVDALATRFPEHAELVALCDSNPTRMQVHNARLAGQLGVAAVPTYAPADFSEMLTRERVDAVMVCTTDSSHDDYLVATVEAGLRAVTEKPMTTDVDKARRILEAQERTGGRIEVTFNYRYNPVHQRVRELLADKVIGDVGSVHFEWLLDVQHGADYFRRWHRNREHSGGLLVHKSSHHFDLVNWWLGDAPDSVIGLGNLFFYGAAGGARNGYAKDYDRAAGSEAAATDPFALDMAASPRLKELYLDAEHEDGYQRDRNVFAADIDIEDDMSVLARYRGGASLTYQLTAYAPYEGYRVSFNGTKGRLELDVLENDYARSPLEHGSRMGISPGAVEEAVPTRTAITVRPLFKPAEVVLDEPMRPGHGGGDELMLDALFGPAAADPLGLRADHIAGARALAIGLAATKSFGTGGLVRISDLLPI</sequence>
<accession>A0AAC9HSN7</accession>
<dbReference type="InterPro" id="IPR000683">
    <property type="entry name" value="Gfo/Idh/MocA-like_OxRdtase_N"/>
</dbReference>
<dbReference type="Gene3D" id="3.40.50.720">
    <property type="entry name" value="NAD(P)-binding Rossmann-like Domain"/>
    <property type="match status" value="1"/>
</dbReference>
<name>A0AAC9HSN7_9PSEU</name>
<evidence type="ECO:0000313" key="4">
    <source>
        <dbReference type="EMBL" id="AOS64947.1"/>
    </source>
</evidence>
<gene>
    <name evidence="4" type="ORF">TL08_20780</name>
</gene>
<evidence type="ECO:0000256" key="1">
    <source>
        <dbReference type="ARBA" id="ARBA00010928"/>
    </source>
</evidence>
<dbReference type="GO" id="GO:0000166">
    <property type="term" value="F:nucleotide binding"/>
    <property type="evidence" value="ECO:0007669"/>
    <property type="project" value="InterPro"/>
</dbReference>
<comment type="similarity">
    <text evidence="1">Belongs to the Gfo/Idh/MocA family.</text>
</comment>
<dbReference type="Gene3D" id="3.30.360.10">
    <property type="entry name" value="Dihydrodipicolinate Reductase, domain 2"/>
    <property type="match status" value="1"/>
</dbReference>
<dbReference type="RefSeq" id="WP_236750352.1">
    <property type="nucleotide sequence ID" value="NZ_CP014859.1"/>
</dbReference>
<feature type="domain" description="Gfo/Idh/MocA-like oxidoreductase N-terminal" evidence="2">
    <location>
        <begin position="8"/>
        <end position="136"/>
    </location>
</feature>
<dbReference type="PANTHER" id="PTHR43377">
    <property type="entry name" value="BILIVERDIN REDUCTASE A"/>
    <property type="match status" value="1"/>
</dbReference>
<dbReference type="SUPFAM" id="SSF51735">
    <property type="entry name" value="NAD(P)-binding Rossmann-fold domains"/>
    <property type="match status" value="1"/>
</dbReference>
<reference evidence="5" key="1">
    <citation type="submission" date="2016-03" db="EMBL/GenBank/DDBJ databases">
        <title>Complete genome sequence of the type strain Actinoalloteichus hymeniacidonis DSM 45092.</title>
        <authorList>
            <person name="Schaffert L."/>
            <person name="Albersmeier A."/>
            <person name="Winkler A."/>
            <person name="Kalinowski J."/>
            <person name="Zotchev S."/>
            <person name="Ruckert C."/>
        </authorList>
    </citation>
    <scope>NUCLEOTIDE SEQUENCE [LARGE SCALE GENOMIC DNA]</scope>
    <source>
        <strain evidence="5">HPA177(T) (DSM 45092(T))</strain>
    </source>
</reference>
<keyword evidence="5" id="KW-1185">Reference proteome</keyword>
<evidence type="ECO:0000313" key="5">
    <source>
        <dbReference type="Proteomes" id="UP000095210"/>
    </source>
</evidence>
<dbReference type="Pfam" id="PF01408">
    <property type="entry name" value="GFO_IDH_MocA"/>
    <property type="match status" value="1"/>
</dbReference>
<protein>
    <submittedName>
        <fullName evidence="4">Oxidoreductase</fullName>
    </submittedName>
</protein>
<dbReference type="PANTHER" id="PTHR43377:SF2">
    <property type="entry name" value="BINDING ROSSMANN FOLD OXIDOREDUCTASE, PUTATIVE (AFU_ORTHOLOGUE AFUA_4G00560)-RELATED"/>
    <property type="match status" value="1"/>
</dbReference>
<evidence type="ECO:0000259" key="3">
    <source>
        <dbReference type="Pfam" id="PF02894"/>
    </source>
</evidence>
<feature type="domain" description="Gfo/Idh/MocA-like oxidoreductase C-terminal" evidence="3">
    <location>
        <begin position="149"/>
        <end position="427"/>
    </location>
</feature>
<evidence type="ECO:0000259" key="2">
    <source>
        <dbReference type="Pfam" id="PF01408"/>
    </source>
</evidence>
<dbReference type="KEGG" id="ahm:TL08_20780"/>